<comment type="caution">
    <text evidence="4">The sequence shown here is derived from an EMBL/GenBank/DDBJ whole genome shotgun (WGS) entry which is preliminary data.</text>
</comment>
<dbReference type="InterPro" id="IPR033130">
    <property type="entry name" value="RNase_T2_His_AS_2"/>
</dbReference>
<dbReference type="PANTHER" id="PTHR11240:SF22">
    <property type="entry name" value="RIBONUCLEASE T2"/>
    <property type="match status" value="1"/>
</dbReference>
<evidence type="ECO:0000256" key="2">
    <source>
        <dbReference type="RuleBase" id="RU004328"/>
    </source>
</evidence>
<evidence type="ECO:0000256" key="1">
    <source>
        <dbReference type="ARBA" id="ARBA00007469"/>
    </source>
</evidence>
<organism evidence="4 5">
    <name type="scientific">Legionella dresdenensis</name>
    <dbReference type="NCBI Taxonomy" id="450200"/>
    <lineage>
        <taxon>Bacteria</taxon>
        <taxon>Pseudomonadati</taxon>
        <taxon>Pseudomonadota</taxon>
        <taxon>Gammaproteobacteria</taxon>
        <taxon>Legionellales</taxon>
        <taxon>Legionellaceae</taxon>
        <taxon>Legionella</taxon>
    </lineage>
</organism>
<dbReference type="PROSITE" id="PS00530">
    <property type="entry name" value="RNASE_T2_1"/>
    <property type="match status" value="1"/>
</dbReference>
<accession>A0ABV8CHK5</accession>
<dbReference type="Gene3D" id="3.90.730.10">
    <property type="entry name" value="Ribonuclease T2-like"/>
    <property type="match status" value="1"/>
</dbReference>
<evidence type="ECO:0000313" key="4">
    <source>
        <dbReference type="EMBL" id="MFC3909793.1"/>
    </source>
</evidence>
<feature type="signal peptide" evidence="3">
    <location>
        <begin position="1"/>
        <end position="19"/>
    </location>
</feature>
<proteinExistence type="inferred from homology"/>
<dbReference type="Proteomes" id="UP001595758">
    <property type="component" value="Unassembled WGS sequence"/>
</dbReference>
<name>A0ABV8CHK5_9GAMM</name>
<comment type="similarity">
    <text evidence="1 2">Belongs to the RNase T2 family.</text>
</comment>
<gene>
    <name evidence="4" type="ORF">ACFORL_11995</name>
</gene>
<keyword evidence="3" id="KW-0732">Signal</keyword>
<keyword evidence="5" id="KW-1185">Reference proteome</keyword>
<dbReference type="Pfam" id="PF00445">
    <property type="entry name" value="Ribonuclease_T2"/>
    <property type="match status" value="1"/>
</dbReference>
<dbReference type="SUPFAM" id="SSF55895">
    <property type="entry name" value="Ribonuclease Rh-like"/>
    <property type="match status" value="1"/>
</dbReference>
<protein>
    <submittedName>
        <fullName evidence="4">Ribonuclease T</fullName>
    </submittedName>
</protein>
<feature type="chain" id="PRO_5046791545" evidence="3">
    <location>
        <begin position="20"/>
        <end position="325"/>
    </location>
</feature>
<evidence type="ECO:0000313" key="5">
    <source>
        <dbReference type="Proteomes" id="UP001595758"/>
    </source>
</evidence>
<dbReference type="InterPro" id="IPR001568">
    <property type="entry name" value="RNase_T2-like"/>
</dbReference>
<sequence length="325" mass="35932">MRYIGYCLFAFFCTLPLHAANVSGTFDAKQVCPAYLSKNQKTNPDNLTILPQTSYQLKEINRTRDPDWFRIVIGDGQYPLRWVSAECGEAIYDSSQGGGCQQSAGLADSYVLALSLQPAFCETYGYEAGKAECRDLPVESYQASHLVLHGLWPNQNACGQHYGFCGVSSQAHHCDYPPLPLSDQVGAKLKVLMPSYAHGSCLERHEWNKHGSCQILSADDYFTLAMRLTSEADSTPFGVYLHQHVGERIPRAQLQEKINESFGAQNARKIYLGCKNGMLVEVYIQLPPLIPAAESLTALVDKAPEANRYQGCPAMVGISDFTSKE</sequence>
<dbReference type="EMBL" id="JBHSAB010000029">
    <property type="protein sequence ID" value="MFC3909793.1"/>
    <property type="molecule type" value="Genomic_DNA"/>
</dbReference>
<dbReference type="PANTHER" id="PTHR11240">
    <property type="entry name" value="RIBONUCLEASE T2"/>
    <property type="match status" value="1"/>
</dbReference>
<dbReference type="InterPro" id="IPR018188">
    <property type="entry name" value="RNase_T2_His_AS_1"/>
</dbReference>
<evidence type="ECO:0000256" key="3">
    <source>
        <dbReference type="SAM" id="SignalP"/>
    </source>
</evidence>
<dbReference type="PROSITE" id="PS00531">
    <property type="entry name" value="RNASE_T2_2"/>
    <property type="match status" value="1"/>
</dbReference>
<reference evidence="5" key="1">
    <citation type="journal article" date="2019" name="Int. J. Syst. Evol. Microbiol.">
        <title>The Global Catalogue of Microorganisms (GCM) 10K type strain sequencing project: providing services to taxonomists for standard genome sequencing and annotation.</title>
        <authorList>
            <consortium name="The Broad Institute Genomics Platform"/>
            <consortium name="The Broad Institute Genome Sequencing Center for Infectious Disease"/>
            <person name="Wu L."/>
            <person name="Ma J."/>
        </authorList>
    </citation>
    <scope>NUCLEOTIDE SEQUENCE [LARGE SCALE GENOMIC DNA]</scope>
    <source>
        <strain evidence="5">CCUG 59858</strain>
    </source>
</reference>
<dbReference type="InterPro" id="IPR036430">
    <property type="entry name" value="RNase_T2-like_sf"/>
</dbReference>
<dbReference type="RefSeq" id="WP_382344350.1">
    <property type="nucleotide sequence ID" value="NZ_JBHSAB010000029.1"/>
</dbReference>